<dbReference type="RefSeq" id="WP_102205169.1">
    <property type="nucleotide sequence ID" value="NZ_CAWNVR010000306.1"/>
</dbReference>
<dbReference type="GO" id="GO:0003677">
    <property type="term" value="F:DNA binding"/>
    <property type="evidence" value="ECO:0007669"/>
    <property type="project" value="UniProtKB-KW"/>
</dbReference>
<dbReference type="SMART" id="SM00100">
    <property type="entry name" value="cNMP"/>
    <property type="match status" value="1"/>
</dbReference>
<evidence type="ECO:0000259" key="5">
    <source>
        <dbReference type="PROSITE" id="PS51063"/>
    </source>
</evidence>
<dbReference type="CDD" id="cd00038">
    <property type="entry name" value="CAP_ED"/>
    <property type="match status" value="1"/>
</dbReference>
<dbReference type="InterPro" id="IPR036390">
    <property type="entry name" value="WH_DNA-bd_sf"/>
</dbReference>
<comment type="caution">
    <text evidence="6">The sequence shown here is derived from an EMBL/GenBank/DDBJ whole genome shotgun (WGS) entry which is preliminary data.</text>
</comment>
<name>A0A2N6K410_FISMU</name>
<dbReference type="Pfam" id="PF13545">
    <property type="entry name" value="HTH_Crp_2"/>
    <property type="match status" value="1"/>
</dbReference>
<dbReference type="GO" id="GO:0005829">
    <property type="term" value="C:cytosol"/>
    <property type="evidence" value="ECO:0007669"/>
    <property type="project" value="TreeGrafter"/>
</dbReference>
<dbReference type="SUPFAM" id="SSF46785">
    <property type="entry name" value="Winged helix' DNA-binding domain"/>
    <property type="match status" value="1"/>
</dbReference>
<dbReference type="InterPro" id="IPR050397">
    <property type="entry name" value="Env_Response_Regulators"/>
</dbReference>
<sequence length="204" mass="23466">MNLQSPESLPPELRHVIIHRELEPKESLFQQGDEAKAFYVVETGRLKLVRYTSDGKEVTFPIARRGEMIAEIALFSDTYPYAVIAEVASRVIIYPKQPILTALRHNSELAEDFMAMLVQKIHDLKIRLELRDIRAAHERVLRYLQYMAQLSEQTTITFDRPLKDIAVDLGLTPETLSRALTRLEREGIITRTRLQIKLQNLSAA</sequence>
<feature type="domain" description="HTH crp-type" evidence="5">
    <location>
        <begin position="134"/>
        <end position="202"/>
    </location>
</feature>
<dbReference type="Proteomes" id="UP000235036">
    <property type="component" value="Unassembled WGS sequence"/>
</dbReference>
<keyword evidence="3" id="KW-0804">Transcription</keyword>
<dbReference type="SMART" id="SM00419">
    <property type="entry name" value="HTH_CRP"/>
    <property type="match status" value="1"/>
</dbReference>
<evidence type="ECO:0000256" key="1">
    <source>
        <dbReference type="ARBA" id="ARBA00023015"/>
    </source>
</evidence>
<protein>
    <recommendedName>
        <fullName evidence="8">Crp/Fnr family transcriptional regulator</fullName>
    </recommendedName>
</protein>
<keyword evidence="1" id="KW-0805">Transcription regulation</keyword>
<dbReference type="InterPro" id="IPR018490">
    <property type="entry name" value="cNMP-bd_dom_sf"/>
</dbReference>
<dbReference type="GO" id="GO:0003700">
    <property type="term" value="F:DNA-binding transcription factor activity"/>
    <property type="evidence" value="ECO:0007669"/>
    <property type="project" value="TreeGrafter"/>
</dbReference>
<dbReference type="InterPro" id="IPR014710">
    <property type="entry name" value="RmlC-like_jellyroll"/>
</dbReference>
<dbReference type="Gene3D" id="2.60.120.10">
    <property type="entry name" value="Jelly Rolls"/>
    <property type="match status" value="1"/>
</dbReference>
<dbReference type="PANTHER" id="PTHR24567">
    <property type="entry name" value="CRP FAMILY TRANSCRIPTIONAL REGULATORY PROTEIN"/>
    <property type="match status" value="1"/>
</dbReference>
<evidence type="ECO:0008006" key="8">
    <source>
        <dbReference type="Google" id="ProtNLM"/>
    </source>
</evidence>
<dbReference type="InterPro" id="IPR000595">
    <property type="entry name" value="cNMP-bd_dom"/>
</dbReference>
<dbReference type="InterPro" id="IPR012318">
    <property type="entry name" value="HTH_CRP"/>
</dbReference>
<evidence type="ECO:0000256" key="2">
    <source>
        <dbReference type="ARBA" id="ARBA00023125"/>
    </source>
</evidence>
<feature type="domain" description="Cyclic nucleotide-binding" evidence="4">
    <location>
        <begin position="12"/>
        <end position="82"/>
    </location>
</feature>
<dbReference type="EMBL" id="NRQW01000215">
    <property type="protein sequence ID" value="PLZ90613.1"/>
    <property type="molecule type" value="Genomic_DNA"/>
</dbReference>
<evidence type="ECO:0000313" key="6">
    <source>
        <dbReference type="EMBL" id="PLZ90613.1"/>
    </source>
</evidence>
<dbReference type="SUPFAM" id="SSF51206">
    <property type="entry name" value="cAMP-binding domain-like"/>
    <property type="match status" value="1"/>
</dbReference>
<gene>
    <name evidence="6" type="ORF">CEN44_10415</name>
</gene>
<dbReference type="Pfam" id="PF00027">
    <property type="entry name" value="cNMP_binding"/>
    <property type="match status" value="1"/>
</dbReference>
<keyword evidence="7" id="KW-1185">Reference proteome</keyword>
<keyword evidence="2" id="KW-0238">DNA-binding</keyword>
<evidence type="ECO:0000259" key="4">
    <source>
        <dbReference type="PROSITE" id="PS50042"/>
    </source>
</evidence>
<organism evidence="6 7">
    <name type="scientific">Fischerella muscicola CCMEE 5323</name>
    <dbReference type="NCBI Taxonomy" id="2019572"/>
    <lineage>
        <taxon>Bacteria</taxon>
        <taxon>Bacillati</taxon>
        <taxon>Cyanobacteriota</taxon>
        <taxon>Cyanophyceae</taxon>
        <taxon>Nostocales</taxon>
        <taxon>Hapalosiphonaceae</taxon>
        <taxon>Fischerella</taxon>
    </lineage>
</organism>
<dbReference type="PROSITE" id="PS50042">
    <property type="entry name" value="CNMP_BINDING_3"/>
    <property type="match status" value="1"/>
</dbReference>
<accession>A0A2N6K410</accession>
<dbReference type="PANTHER" id="PTHR24567:SF74">
    <property type="entry name" value="HTH-TYPE TRANSCRIPTIONAL REGULATOR ARCR"/>
    <property type="match status" value="1"/>
</dbReference>
<reference evidence="6 7" key="1">
    <citation type="submission" date="2017-08" db="EMBL/GenBank/DDBJ databases">
        <title>Genomes of Fischerella (Mastigocladus) sp. strains.</title>
        <authorList>
            <person name="Miller S.R."/>
        </authorList>
    </citation>
    <scope>NUCLEOTIDE SEQUENCE [LARGE SCALE GENOMIC DNA]</scope>
    <source>
        <strain evidence="6 7">CCMEE 5323</strain>
    </source>
</reference>
<dbReference type="PROSITE" id="PS51063">
    <property type="entry name" value="HTH_CRP_2"/>
    <property type="match status" value="1"/>
</dbReference>
<evidence type="ECO:0000313" key="7">
    <source>
        <dbReference type="Proteomes" id="UP000235036"/>
    </source>
</evidence>
<proteinExistence type="predicted"/>
<evidence type="ECO:0000256" key="3">
    <source>
        <dbReference type="ARBA" id="ARBA00023163"/>
    </source>
</evidence>
<dbReference type="AlphaFoldDB" id="A0A2N6K410"/>